<evidence type="ECO:0000256" key="3">
    <source>
        <dbReference type="ARBA" id="ARBA00023242"/>
    </source>
</evidence>
<dbReference type="SUPFAM" id="SSF101908">
    <property type="entry name" value="Putative isomerase YbhE"/>
    <property type="match status" value="1"/>
</dbReference>
<keyword evidence="2" id="KW-0813">Transport</keyword>
<dbReference type="HOGENOM" id="CLU_003258_0_0_1"/>
<keyword evidence="3" id="KW-0539">Nucleus</keyword>
<dbReference type="VEuPathDB" id="FungiDB:PV08_07993"/>
<dbReference type="PANTHER" id="PTHR21286">
    <property type="entry name" value="NUCLEAR PORE COMPLEX PROTEIN NUP160"/>
    <property type="match status" value="1"/>
</dbReference>
<gene>
    <name evidence="7" type="ORF">PV08_07993</name>
</gene>
<dbReference type="Pfam" id="PF23300">
    <property type="entry name" value="HEAT_Nup120"/>
    <property type="match status" value="1"/>
</dbReference>
<dbReference type="PANTHER" id="PTHR21286:SF0">
    <property type="entry name" value="NUCLEAR PORE COMPLEX PROTEIN NUP160"/>
    <property type="match status" value="1"/>
</dbReference>
<dbReference type="AlphaFoldDB" id="A0A0D1YCW7"/>
<dbReference type="InterPro" id="IPR048884">
    <property type="entry name" value="Nup120_helical"/>
</dbReference>
<dbReference type="GO" id="GO:0005643">
    <property type="term" value="C:nuclear pore"/>
    <property type="evidence" value="ECO:0007669"/>
    <property type="project" value="UniProtKB-ARBA"/>
</dbReference>
<dbReference type="OrthoDB" id="67716at2759"/>
<dbReference type="InterPro" id="IPR059141">
    <property type="entry name" value="Beta-prop_Nup120_160"/>
</dbReference>
<proteinExistence type="predicted"/>
<evidence type="ECO:0000256" key="2">
    <source>
        <dbReference type="ARBA" id="ARBA00022448"/>
    </source>
</evidence>
<protein>
    <submittedName>
        <fullName evidence="7">Uncharacterized protein</fullName>
    </submittedName>
</protein>
<name>A0A0D1YCW7_9EURO</name>
<dbReference type="EMBL" id="KN847497">
    <property type="protein sequence ID" value="KIW12806.1"/>
    <property type="molecule type" value="Genomic_DNA"/>
</dbReference>
<feature type="domain" description="Nucleoporin Nup120/160 beta-propeller" evidence="4">
    <location>
        <begin position="76"/>
        <end position="569"/>
    </location>
</feature>
<dbReference type="GeneID" id="27335076"/>
<evidence type="ECO:0000259" key="5">
    <source>
        <dbReference type="Pfam" id="PF21486"/>
    </source>
</evidence>
<organism evidence="7 8">
    <name type="scientific">Exophiala spinifera</name>
    <dbReference type="NCBI Taxonomy" id="91928"/>
    <lineage>
        <taxon>Eukaryota</taxon>
        <taxon>Fungi</taxon>
        <taxon>Dikarya</taxon>
        <taxon>Ascomycota</taxon>
        <taxon>Pezizomycotina</taxon>
        <taxon>Eurotiomycetes</taxon>
        <taxon>Chaetothyriomycetidae</taxon>
        <taxon>Chaetothyriales</taxon>
        <taxon>Herpotrichiellaceae</taxon>
        <taxon>Exophiala</taxon>
    </lineage>
</organism>
<dbReference type="Pfam" id="PF21486">
    <property type="entry name" value="NUP120_helical"/>
    <property type="match status" value="1"/>
</dbReference>
<dbReference type="GO" id="GO:0017056">
    <property type="term" value="F:structural constituent of nuclear pore"/>
    <property type="evidence" value="ECO:0007669"/>
    <property type="project" value="TreeGrafter"/>
</dbReference>
<feature type="domain" description="Nucleoporin nup120-like HEAT repeat" evidence="6">
    <location>
        <begin position="861"/>
        <end position="1033"/>
    </location>
</feature>
<sequence>MLNLYTETAFEVTPATQASIVSLQIPRKNGSYNKSKFSVNRSSHADASTKDEKSFSAHVLASQSSIYFRQSKSYPRTFHWKVVNSGKTLEIQCADLARSENDLKEAYYTLRFELQDPIIPRGVAFADLETGDDLHVVVCTNKNELFHLQLPTSAFRDADVLRNENLGNWCRPLDSSSLDINAVHHVWASSPLELFLSFTSGKIQRSTRRSVDGHWKHDIYDDKTWGASIRGMVSRRGLQTIEHGAASLDARTAQAMVTSPDSKFLFTVCLNHSLRVWNLLDGKIVATKDLLDAVRDPNDRTHLNPAEDAFIQIFKLPLQRNPVLLTYTPQDGGQFKFWDLKGGATENLVVEDRYPNQRLSAPDPDPSGNTIWSMVGFKLDPISDFQPARLWVLWRNHNYHQLYRCTFDFGNLASSWKANWVKCAATSSSKNVPPDLVRGDPEDPASKWLDFFFYPGRYTDMVLETSLSVFEEATTVKLTASQKAGTIRQRMCNIVAATVALRKYGDSDLDFDRFITDTDAQWRNLYRIAENINESRNAPLALAYDTFCDMVWVPMAGKCCAIRECSIVELLQQNAIEDIPNLEDVAAQAWTHRKVSAEDGEPFQNLAILMAAAKTFRESFAADLDCDLAAAIEEDMSVGEEYVTPTRIFEIYDNIGFSEAISNEVFEQLEANLQAIGGLSSLNNELFLGVLELLATKTKRAKTALRNTIFGSNLFSAGIRDYISSQRQLLTDLLALAIFVEGELNQEEVKMTSFDASELFHHISPLLKLCERNLWLATRFRYVPLEVLGTDGLPNSARRPSTSSQEDQRLVSIFEDTLGKAVRPQPAVDKPQLYLVTDQLIEIDDWASGKDTIESDDGVVYLLCDLLKQGEIDIATDFMKFQPSTPWATYVKGRLALAKGELQMAAICFKKASYGLACGKAVGHLVAMSAGLLSIIEAECFNNGMPLYLQHISNLFEAAHVYDASAKFAHLALQALQPDQKEPVANFKTEVLSRLFNAELKSFRIQRAYDALAQFTDQALQRSSVALLVNAILNPRSSIYSGQSAVETIQSLPWNMYPSLARHVDQHLTGLAKKQTSAGTGWSTTVGGFDYLGILYAIRVAQKNYRGAVAVLYDRLKLVRRSGKLRHDPQATVLRHVLLSLINMMACVAPEEAYILADVEPESRDRLAPKQNKEITETSKKRRRVIVTLEDLRKEYQQILDRCSRIERGDFDFEVDGETDDDEEVLADHSRLNLSSHAGDAMEF</sequence>
<evidence type="ECO:0000313" key="7">
    <source>
        <dbReference type="EMBL" id="KIW12806.1"/>
    </source>
</evidence>
<dbReference type="InterPro" id="IPR021717">
    <property type="entry name" value="Nucleoporin_Nup160"/>
</dbReference>
<evidence type="ECO:0000256" key="1">
    <source>
        <dbReference type="ARBA" id="ARBA00004123"/>
    </source>
</evidence>
<dbReference type="InterPro" id="IPR056548">
    <property type="entry name" value="HEAT_Nup120"/>
</dbReference>
<evidence type="ECO:0000259" key="6">
    <source>
        <dbReference type="Pfam" id="PF23300"/>
    </source>
</evidence>
<comment type="subcellular location">
    <subcellularLocation>
        <location evidence="1">Nucleus</location>
    </subcellularLocation>
</comment>
<dbReference type="Proteomes" id="UP000053328">
    <property type="component" value="Unassembled WGS sequence"/>
</dbReference>
<evidence type="ECO:0000259" key="4">
    <source>
        <dbReference type="Pfam" id="PF11715"/>
    </source>
</evidence>
<accession>A0A0D1YCW7</accession>
<dbReference type="RefSeq" id="XP_016233022.1">
    <property type="nucleotide sequence ID" value="XM_016382319.1"/>
</dbReference>
<evidence type="ECO:0000313" key="8">
    <source>
        <dbReference type="Proteomes" id="UP000053328"/>
    </source>
</evidence>
<feature type="domain" description="Nucleoporin Nup120 helical" evidence="5">
    <location>
        <begin position="633"/>
        <end position="762"/>
    </location>
</feature>
<dbReference type="STRING" id="91928.A0A0D1YCW7"/>
<dbReference type="Pfam" id="PF11715">
    <property type="entry name" value="Beta-prop_Nup120_160"/>
    <property type="match status" value="1"/>
</dbReference>
<keyword evidence="8" id="KW-1185">Reference proteome</keyword>
<reference evidence="7 8" key="1">
    <citation type="submission" date="2015-01" db="EMBL/GenBank/DDBJ databases">
        <title>The Genome Sequence of Exophiala spinifera CBS89968.</title>
        <authorList>
            <consortium name="The Broad Institute Genomics Platform"/>
            <person name="Cuomo C."/>
            <person name="de Hoog S."/>
            <person name="Gorbushina A."/>
            <person name="Stielow B."/>
            <person name="Teixiera M."/>
            <person name="Abouelleil A."/>
            <person name="Chapman S.B."/>
            <person name="Priest M."/>
            <person name="Young S.K."/>
            <person name="Wortman J."/>
            <person name="Nusbaum C."/>
            <person name="Birren B."/>
        </authorList>
    </citation>
    <scope>NUCLEOTIDE SEQUENCE [LARGE SCALE GENOMIC DNA]</scope>
    <source>
        <strain evidence="7 8">CBS 89968</strain>
    </source>
</reference>